<dbReference type="AlphaFoldDB" id="A0A100HIX5"/>
<accession>A0A100HIX5</accession>
<dbReference type="PANTHER" id="PTHR35331">
    <property type="entry name" value="STAGE V SPORULATION PROTEIN S"/>
    <property type="match status" value="1"/>
</dbReference>
<dbReference type="InterPro" id="IPR036882">
    <property type="entry name" value="Alba-like_dom_sf"/>
</dbReference>
<name>A0A100HIX5_9DEIO</name>
<protein>
    <submittedName>
        <fullName evidence="1">Stage V sporulation protein S</fullName>
    </submittedName>
</protein>
<dbReference type="GO" id="GO:0003676">
    <property type="term" value="F:nucleic acid binding"/>
    <property type="evidence" value="ECO:0007669"/>
    <property type="project" value="InterPro"/>
</dbReference>
<dbReference type="InterPro" id="IPR007347">
    <property type="entry name" value="SpoVS"/>
</dbReference>
<proteinExistence type="predicted"/>
<dbReference type="Gene3D" id="3.30.110.20">
    <property type="entry name" value="Alba-like domain"/>
    <property type="match status" value="1"/>
</dbReference>
<keyword evidence="2" id="KW-1185">Reference proteome</keyword>
<dbReference type="PANTHER" id="PTHR35331:SF1">
    <property type="entry name" value="STAGE V SPORULATION PROTEIN S"/>
    <property type="match status" value="1"/>
</dbReference>
<comment type="caution">
    <text evidence="1">The sequence shown here is derived from an EMBL/GenBank/DDBJ whole genome shotgun (WGS) entry which is preliminary data.</text>
</comment>
<organism evidence="1 2">
    <name type="scientific">Deinococcus grandis</name>
    <dbReference type="NCBI Taxonomy" id="57498"/>
    <lineage>
        <taxon>Bacteria</taxon>
        <taxon>Thermotogati</taxon>
        <taxon>Deinococcota</taxon>
        <taxon>Deinococci</taxon>
        <taxon>Deinococcales</taxon>
        <taxon>Deinococcaceae</taxon>
        <taxon>Deinococcus</taxon>
    </lineage>
</organism>
<evidence type="ECO:0000313" key="1">
    <source>
        <dbReference type="EMBL" id="GAQ21596.1"/>
    </source>
</evidence>
<sequence>MILETLRVSGTSRPNAIAGAIAALLRSQGQVEIQAIGPAAVNQAVKALAIARGYLVGDRLDLYTQPEFVKLDVHEEERTAVRFFVQGIPAPTAPQG</sequence>
<dbReference type="Proteomes" id="UP000056209">
    <property type="component" value="Unassembled WGS sequence"/>
</dbReference>
<dbReference type="Pfam" id="PF04232">
    <property type="entry name" value="SpoVS"/>
    <property type="match status" value="1"/>
</dbReference>
<reference evidence="2" key="1">
    <citation type="submission" date="2015-11" db="EMBL/GenBank/DDBJ databases">
        <title>Draft Genome Sequence of the Radioresistant Bacterium Deinococcus grandis, Isolated from Freshwater Fish in Japan.</title>
        <authorList>
            <person name="Satoh K."/>
            <person name="Onodera T."/>
            <person name="Omoso K."/>
            <person name="Takeda-Yano K."/>
            <person name="Katayama T."/>
            <person name="Oono Y."/>
            <person name="Narumi I."/>
        </authorList>
    </citation>
    <scope>NUCLEOTIDE SEQUENCE [LARGE SCALE GENOMIC DNA]</scope>
    <source>
        <strain evidence="2">ATCC 43672</strain>
    </source>
</reference>
<gene>
    <name evidence="1" type="ORF">DEIGR_101623</name>
</gene>
<evidence type="ECO:0000313" key="2">
    <source>
        <dbReference type="Proteomes" id="UP000056209"/>
    </source>
</evidence>
<dbReference type="EMBL" id="BCMS01000001">
    <property type="protein sequence ID" value="GAQ21596.1"/>
    <property type="molecule type" value="Genomic_DNA"/>
</dbReference>